<keyword evidence="3 7" id="KW-1134">Transmembrane beta strand</keyword>
<keyword evidence="2 7" id="KW-0813">Transport</keyword>
<dbReference type="InterPro" id="IPR008969">
    <property type="entry name" value="CarboxyPept-like_regulatory"/>
</dbReference>
<evidence type="ECO:0000256" key="1">
    <source>
        <dbReference type="ARBA" id="ARBA00004571"/>
    </source>
</evidence>
<keyword evidence="5 7" id="KW-0472">Membrane</keyword>
<evidence type="ECO:0000256" key="2">
    <source>
        <dbReference type="ARBA" id="ARBA00022448"/>
    </source>
</evidence>
<accession>A0A1H4B3D6</accession>
<dbReference type="InterPro" id="IPR023997">
    <property type="entry name" value="TonB-dep_OMP_SusC/RagA_CS"/>
</dbReference>
<feature type="domain" description="TonB-dependent receptor plug" evidence="8">
    <location>
        <begin position="225"/>
        <end position="328"/>
    </location>
</feature>
<dbReference type="InterPro" id="IPR037066">
    <property type="entry name" value="Plug_dom_sf"/>
</dbReference>
<evidence type="ECO:0000256" key="5">
    <source>
        <dbReference type="ARBA" id="ARBA00023136"/>
    </source>
</evidence>
<dbReference type="EMBL" id="FNRL01000007">
    <property type="protein sequence ID" value="SEA42683.1"/>
    <property type="molecule type" value="Genomic_DNA"/>
</dbReference>
<comment type="similarity">
    <text evidence="7">Belongs to the TonB-dependent receptor family.</text>
</comment>
<evidence type="ECO:0000259" key="8">
    <source>
        <dbReference type="Pfam" id="PF07715"/>
    </source>
</evidence>
<evidence type="ECO:0000256" key="4">
    <source>
        <dbReference type="ARBA" id="ARBA00022692"/>
    </source>
</evidence>
<dbReference type="InterPro" id="IPR023996">
    <property type="entry name" value="TonB-dep_OMP_SusC/RagA"/>
</dbReference>
<sequence length="1122" mass="124964">MLQARFSNARSGYVFLLLLVIILVFAANPLAAQNPAANTRHITLHVNNASIKNVIREIERQTHYTFAISSDELENRRGITLHVKNATLQEVLPRIFPDNKYRVEIKDGQIIVIPLNAIATAPTPTTSMDADNKKWTVTGTITDGNEPLNGVSIREKGTSNGTASGERGTFKLSVASGQAVLQISLIGFETREIPVNERRNIQVQLQPDLLRLNELVVLGYGLQKKANITGSISQVDGVRLRSRPVSNVMAALQGTATGLIVTRSNGQPGREGFNVQVRGVSAGSSTPVIVDGVPGSLAVLNPDDIESVSILKDASAASIYGARGAGGVVLVTTRTGTPGKLRVDFNMLGGFETPIRIPNRVPSYTAAAMENLAAENAGLQAVWQDAEIELMKKGNHYAIDYDHPDYYKYYYNFDQLNTITKSKTGINNYNISLKGGDTSHQFSASLGYFGREGLLAIGPDRTHRINARINLNNRFNKHFSLESRLSYANTQTFSPSQTVEGPNGLLAGLYRGPGNVPVYVPGTDHYAAGSAPVYAVLKDGGKRDEKNNYVDAVFTLKADSLLKGLTLRAIYSPQNHTLTDNLGRNTIPLWNRVGPVDYVQGANMLQKSKLVSKGGNLQLLADYDMKSGLHNLHLLGGYTQETFNTTQYTDASYDVTQAEIDGSYFYNVPAYTQMLGTSGTLASVFGKINYNYDNRYLVEANLIGAHLSQYSTSFKGGTEWQVFPTFSAGWRLNNETWFNRALPVFNDFKLRWSWGRLGNVNSWNSIPNDERYQVFSFHNYLRLQPFIYKNPVPQPQGWEDITTSNWGWDASLIRGQLSISVDYFTRKNTNMQIPQLTASTEGAMPIAFHQGEMKAWGWEFNVGWRHDKGTFNWYVNANLFNSQNKVLKNDGVKAQAGWNQGIAGYPYSSLFGYRTDGYFQSAQEVQQHAFQSSKTGVGDLKYVDINGDHQINDADLVYLGTTDPKIAYGLEAGFSWKGFDFSVFFQGVAQRNVMPDPRYAVPFTGTWQQPWDINQDYWTAQNPDALFPRLYMNDTHNTLPSDHWTMNGAYIRLKNLQLGYTLPAALLKKIFIQHLRIYFSGQDLWETTKMKIKYFDPEQAGGYNGNLYPFFRSYTLGLGVSF</sequence>
<dbReference type="NCBIfam" id="TIGR04056">
    <property type="entry name" value="OMP_RagA_SusC"/>
    <property type="match status" value="1"/>
</dbReference>
<dbReference type="Proteomes" id="UP000199656">
    <property type="component" value="Unassembled WGS sequence"/>
</dbReference>
<dbReference type="AlphaFoldDB" id="A0A1H4B3D6"/>
<proteinExistence type="inferred from homology"/>
<evidence type="ECO:0000313" key="10">
    <source>
        <dbReference type="Proteomes" id="UP000199656"/>
    </source>
</evidence>
<dbReference type="InterPro" id="IPR012910">
    <property type="entry name" value="Plug_dom"/>
</dbReference>
<organism evidence="9 10">
    <name type="scientific">Chitinophaga terrae</name>
    <name type="common">ex Kim and Jung 2007</name>
    <dbReference type="NCBI Taxonomy" id="408074"/>
    <lineage>
        <taxon>Bacteria</taxon>
        <taxon>Pseudomonadati</taxon>
        <taxon>Bacteroidota</taxon>
        <taxon>Chitinophagia</taxon>
        <taxon>Chitinophagales</taxon>
        <taxon>Chitinophagaceae</taxon>
        <taxon>Chitinophaga</taxon>
    </lineage>
</organism>
<protein>
    <submittedName>
        <fullName evidence="9">TonB-linked outer membrane protein, SusC/RagA family</fullName>
    </submittedName>
</protein>
<dbReference type="SUPFAM" id="SSF49464">
    <property type="entry name" value="Carboxypeptidase regulatory domain-like"/>
    <property type="match status" value="1"/>
</dbReference>
<dbReference type="InterPro" id="IPR039426">
    <property type="entry name" value="TonB-dep_rcpt-like"/>
</dbReference>
<dbReference type="GO" id="GO:0009279">
    <property type="term" value="C:cell outer membrane"/>
    <property type="evidence" value="ECO:0007669"/>
    <property type="project" value="UniProtKB-SubCell"/>
</dbReference>
<dbReference type="Gene3D" id="2.60.40.1120">
    <property type="entry name" value="Carboxypeptidase-like, regulatory domain"/>
    <property type="match status" value="1"/>
</dbReference>
<evidence type="ECO:0000256" key="3">
    <source>
        <dbReference type="ARBA" id="ARBA00022452"/>
    </source>
</evidence>
<dbReference type="InterPro" id="IPR036942">
    <property type="entry name" value="Beta-barrel_TonB_sf"/>
</dbReference>
<gene>
    <name evidence="9" type="ORF">SAMN05660909_01859</name>
</gene>
<dbReference type="Pfam" id="PF07715">
    <property type="entry name" value="Plug"/>
    <property type="match status" value="1"/>
</dbReference>
<keyword evidence="4 7" id="KW-0812">Transmembrane</keyword>
<dbReference type="NCBIfam" id="TIGR04057">
    <property type="entry name" value="SusC_RagA_signa"/>
    <property type="match status" value="1"/>
</dbReference>
<dbReference type="PROSITE" id="PS52016">
    <property type="entry name" value="TONB_DEPENDENT_REC_3"/>
    <property type="match status" value="1"/>
</dbReference>
<dbReference type="Gene3D" id="3.55.50.30">
    <property type="match status" value="1"/>
</dbReference>
<name>A0A1H4B3D6_9BACT</name>
<dbReference type="Pfam" id="PF13715">
    <property type="entry name" value="CarbopepD_reg_2"/>
    <property type="match status" value="1"/>
</dbReference>
<evidence type="ECO:0000313" key="9">
    <source>
        <dbReference type="EMBL" id="SEA42683.1"/>
    </source>
</evidence>
<keyword evidence="6 7" id="KW-0998">Cell outer membrane</keyword>
<keyword evidence="10" id="KW-1185">Reference proteome</keyword>
<evidence type="ECO:0000256" key="7">
    <source>
        <dbReference type="PROSITE-ProRule" id="PRU01360"/>
    </source>
</evidence>
<evidence type="ECO:0000256" key="6">
    <source>
        <dbReference type="ARBA" id="ARBA00023237"/>
    </source>
</evidence>
<dbReference type="Gene3D" id="2.40.170.20">
    <property type="entry name" value="TonB-dependent receptor, beta-barrel domain"/>
    <property type="match status" value="1"/>
</dbReference>
<dbReference type="STRING" id="408074.SAMN05660909_01859"/>
<dbReference type="SUPFAM" id="SSF56935">
    <property type="entry name" value="Porins"/>
    <property type="match status" value="1"/>
</dbReference>
<dbReference type="Gene3D" id="2.170.130.10">
    <property type="entry name" value="TonB-dependent receptor, plug domain"/>
    <property type="match status" value="1"/>
</dbReference>
<reference evidence="10" key="1">
    <citation type="submission" date="2016-10" db="EMBL/GenBank/DDBJ databases">
        <authorList>
            <person name="Varghese N."/>
            <person name="Submissions S."/>
        </authorList>
    </citation>
    <scope>NUCLEOTIDE SEQUENCE [LARGE SCALE GENOMIC DNA]</scope>
    <source>
        <strain evidence="10">DSM 23920</strain>
    </source>
</reference>
<comment type="subcellular location">
    <subcellularLocation>
        <location evidence="1 7">Cell outer membrane</location>
        <topology evidence="1 7">Multi-pass membrane protein</topology>
    </subcellularLocation>
</comment>